<feature type="region of interest" description="Disordered" evidence="1">
    <location>
        <begin position="152"/>
        <end position="210"/>
    </location>
</feature>
<sequence>MLYSKKARRWIANFLIVFMCISLFLPWDVQKAEAAGQDLQVFFGKGVQLGNLSYPATNSFVNFTGTPEPGFAQTTFSDRGSVFGDGSINPKGDKGFTLRFEVNVKDNPTLLALAESGNAEVSVGWSKLRFNKFGCFLGWCKTRVTSADFKIYSNGTVGLPPDPDDGDGDDEPGGGEPDPDYVPPVDDGSGDGGDDSGSSPAPADPAPASFASSMTSMLAASPAYVSLSGDCRDSSGVNQSKTVPLTTGTVIKFTVNIEGQGAGAEGVFIKFQQNKHRPKLTGYTFKANGATRDNKNSEKELYAKKDEYFSLAYNFTEPVRPTSVSLMGDSVSFLKHPLFVNLAGTLLPAAGQQQYLLNEDYKTANFKQMNSLPYTDSLEYRYTAVKYHQNGNIPLQPFIERTSAEKSGSSTSFTIDSSLEQKLRGAELADAAGNLVQDFGALNKASDSSKSYLRNKTVNPFDYEHGGYRAIVDAVRPKYSKTGNGIQPEILTGSTLNNNDSFDFTVQLTEEAVVKTGWDVRKTFLLMNNGMKAYYVSGEGTDKWVFHLSIPGGVNIETPLLKAIALTNDANVINPATGMPKDTNVLQDYAGNLLIQPANYNGIFVDPEDGLESSNVNSKIDWAQLAIDNTKPTVSYRYEPGGATDATYQKNGKMTIDANDATIIVPSLDPVGPGEARPSRGIYRPSNMTGSSSPAVGLVYYWWSQSQADPFESKDSDHFAAVKRYSLTGKQPGEDLYPGEFANMSFSSANNKTNLIVLPTEAFAEENSGLWYLHTWTADMTWDTARELMQYEKKKSFMQDPANQAQYEAWKAEAPGVSEADKIFYADNKVLEKVGKYTLWPMDDFKHDDSNWVHSVGTIKVDNKAPTVTPTGVMGNNTSVVQFPVTITDEHSGVQSSLYQWMKVGSQPQDISWQPVPLTGNSATLTTQNEVVEDGDYVLLIKATDNAGNERIFQSDPITVNSSSLINGSFTTPAAVDSQGRPVFVKSSDVEFKLMGVDNLSPQMFSTVTSSTYSSTVTQDTYLGTMLTMGPSSVYVGYALSGSSLRPAESAFKAFPTYTLTDGGRMYMVPADTTKNGTQYVHIMAKVTENGFEKQYYFSKAYYFDNEPPVVTFSKNNAAYPQASQSVTVTVDEPYSKEGLQKKYQWIVDGQPDPNEATEGWIDLPEDGKAVIDGEKVLQLGEQKNFRLYVWAKDGAGNSELTKTTGVFAISRSEDAVKPPSDVTSDLIYLYGDDEDGYTAIVQLGLAQDSVDKGGYDFSLSPDNGISWMKWRPYTNFVAIKVATNKPSELQVQVKYRTPSGVVGTAKALSAANISKDQPVYALAALSSERPVKSEIGADIDITIPLGFKVTPSAVNPSTPIRTGNKFNVKQNGLYTFDLTDIADASRKATLYAVVKNVDDTKPTGTVEYLTTGKTNGNVTVQLTDLSKPVTITNNEGRSVYKFTQNGSFTFEIKDEAGNTNSVTANVYNIDKEAPQVKVIRSYAYGENNSQTFGTIKDAGGTVRFSSGVTLTVEKADANAKDFTIADGKTSVMLLENGTASFMVSDLFGNTAIVKETVDNIISAPPEAESITYSYVDDAGNPLSDDKVVTINGQKYARGKMKVTLGGRTQAPNMVFAGVAPIVDGSHYSNQISDANGAFTYTRTFSADGNTLVALSDILGNTKKVPVSIKGLDNTPPDIKLSLSSVGIAQNKPDFNFRKDLGGFIVSDNVSAADQIAVSISGLDLSKLGRQKVTYIATDQVGNTAVAYQDVTVVANDGMLIFADDVLISGSSNESALFNHNTLTFQISNYNVMEVGGQNRINEWGTYDLLVQQGLYREGQMKYIATKISYSDLVKSKFKVTLPETGWYTIIVRNQEREREYATFFIGKKE</sequence>
<organism evidence="2 3">
    <name type="scientific">Paenibacillus planticolens</name>
    <dbReference type="NCBI Taxonomy" id="2654976"/>
    <lineage>
        <taxon>Bacteria</taxon>
        <taxon>Bacillati</taxon>
        <taxon>Bacillota</taxon>
        <taxon>Bacilli</taxon>
        <taxon>Bacillales</taxon>
        <taxon>Paenibacillaceae</taxon>
        <taxon>Paenibacillus</taxon>
    </lineage>
</organism>
<comment type="caution">
    <text evidence="2">The sequence shown here is derived from an EMBL/GenBank/DDBJ whole genome shotgun (WGS) entry which is preliminary data.</text>
</comment>
<reference evidence="2 3" key="1">
    <citation type="submission" date="2019-10" db="EMBL/GenBank/DDBJ databases">
        <title>Description of Paenibacillus pedi sp. nov.</title>
        <authorList>
            <person name="Carlier A."/>
            <person name="Qi S."/>
        </authorList>
    </citation>
    <scope>NUCLEOTIDE SEQUENCE [LARGE SCALE GENOMIC DNA]</scope>
    <source>
        <strain evidence="2 3">LMG 31457</strain>
    </source>
</reference>
<evidence type="ECO:0000313" key="2">
    <source>
        <dbReference type="EMBL" id="NOU99808.1"/>
    </source>
</evidence>
<feature type="region of interest" description="Disordered" evidence="1">
    <location>
        <begin position="667"/>
        <end position="688"/>
    </location>
</feature>
<evidence type="ECO:0000313" key="3">
    <source>
        <dbReference type="Proteomes" id="UP000618579"/>
    </source>
</evidence>
<accession>A0ABX1ZM08</accession>
<feature type="compositionally biased region" description="Acidic residues" evidence="1">
    <location>
        <begin position="162"/>
        <end position="179"/>
    </location>
</feature>
<feature type="compositionally biased region" description="Low complexity" evidence="1">
    <location>
        <begin position="196"/>
        <end position="209"/>
    </location>
</feature>
<dbReference type="Proteomes" id="UP000618579">
    <property type="component" value="Unassembled WGS sequence"/>
</dbReference>
<keyword evidence="3" id="KW-1185">Reference proteome</keyword>
<evidence type="ECO:0000256" key="1">
    <source>
        <dbReference type="SAM" id="MobiDB-lite"/>
    </source>
</evidence>
<gene>
    <name evidence="2" type="ORF">GC097_07255</name>
</gene>
<dbReference type="RefSeq" id="WP_171682665.1">
    <property type="nucleotide sequence ID" value="NZ_WHNZ01000015.1"/>
</dbReference>
<name>A0ABX1ZM08_9BACL</name>
<protein>
    <submittedName>
        <fullName evidence="2">Uncharacterized protein</fullName>
    </submittedName>
</protein>
<proteinExistence type="predicted"/>
<dbReference type="EMBL" id="WHNZ01000015">
    <property type="protein sequence ID" value="NOU99808.1"/>
    <property type="molecule type" value="Genomic_DNA"/>
</dbReference>